<comment type="catalytic activity">
    <reaction evidence="6">
        <text>UTP + H2O = UMP + diphosphate + H(+)</text>
        <dbReference type="Rhea" id="RHEA:29395"/>
        <dbReference type="ChEBI" id="CHEBI:15377"/>
        <dbReference type="ChEBI" id="CHEBI:15378"/>
        <dbReference type="ChEBI" id="CHEBI:33019"/>
        <dbReference type="ChEBI" id="CHEBI:46398"/>
        <dbReference type="ChEBI" id="CHEBI:57865"/>
        <dbReference type="EC" id="3.6.1.9"/>
    </reaction>
</comment>
<dbReference type="Pfam" id="PF02545">
    <property type="entry name" value="Maf"/>
    <property type="match status" value="1"/>
</dbReference>
<dbReference type="FunFam" id="3.90.950.10:FF:000005">
    <property type="entry name" value="7-methyl-GTP pyrophosphatase"/>
    <property type="match status" value="1"/>
</dbReference>
<comment type="caution">
    <text evidence="6">Lacks conserved residue(s) required for the propagation of feature annotation.</text>
</comment>
<dbReference type="GO" id="GO:0036218">
    <property type="term" value="F:dTTP diphosphatase activity"/>
    <property type="evidence" value="ECO:0007669"/>
    <property type="project" value="RHEA"/>
</dbReference>
<dbReference type="InterPro" id="IPR003697">
    <property type="entry name" value="Maf-like"/>
</dbReference>
<evidence type="ECO:0000313" key="7">
    <source>
        <dbReference type="EMBL" id="ALS23247.1"/>
    </source>
</evidence>
<dbReference type="PIRSF" id="PIRSF006305">
    <property type="entry name" value="Maf"/>
    <property type="match status" value="1"/>
</dbReference>
<feature type="site" description="Important for substrate specificity" evidence="6">
    <location>
        <position position="166"/>
    </location>
</feature>
<feature type="site" description="Important for substrate specificity" evidence="6">
    <location>
        <position position="82"/>
    </location>
</feature>
<keyword evidence="4 6" id="KW-0378">Hydrolase</keyword>
<dbReference type="Proteomes" id="UP000061660">
    <property type="component" value="Chromosome"/>
</dbReference>
<evidence type="ECO:0000256" key="3">
    <source>
        <dbReference type="ARBA" id="ARBA00022490"/>
    </source>
</evidence>
<name>A0A0U2MY56_9BACL</name>
<dbReference type="EMBL" id="CP013652">
    <property type="protein sequence ID" value="ALS23247.1"/>
    <property type="molecule type" value="Genomic_DNA"/>
</dbReference>
<evidence type="ECO:0000256" key="4">
    <source>
        <dbReference type="ARBA" id="ARBA00022801"/>
    </source>
</evidence>
<feature type="active site" description="Proton acceptor" evidence="6">
    <location>
        <position position="81"/>
    </location>
</feature>
<protein>
    <recommendedName>
        <fullName evidence="6">dTTP/UTP pyrophosphatase</fullName>
        <shortName evidence="6">dTTPase/UTPase</shortName>
        <ecNumber evidence="6">3.6.1.9</ecNumber>
    </recommendedName>
    <alternativeName>
        <fullName evidence="6">Nucleoside triphosphate pyrophosphatase</fullName>
    </alternativeName>
    <alternativeName>
        <fullName evidence="6">Nucleotide pyrophosphatase</fullName>
        <shortName evidence="6">Nucleotide PPase</shortName>
    </alternativeName>
</protein>
<comment type="similarity">
    <text evidence="6">Belongs to the Maf family. YhdE subfamily.</text>
</comment>
<keyword evidence="3 6" id="KW-0963">Cytoplasm</keyword>
<proteinExistence type="inferred from homology"/>
<dbReference type="STRING" id="162209.IJ22_28740"/>
<dbReference type="NCBIfam" id="TIGR00172">
    <property type="entry name" value="maf"/>
    <property type="match status" value="1"/>
</dbReference>
<evidence type="ECO:0000256" key="1">
    <source>
        <dbReference type="ARBA" id="ARBA00001968"/>
    </source>
</evidence>
<dbReference type="RefSeq" id="WP_074727148.1">
    <property type="nucleotide sequence ID" value="NZ_CP013652.1"/>
</dbReference>
<dbReference type="CDD" id="cd00555">
    <property type="entry name" value="Maf"/>
    <property type="match status" value="1"/>
</dbReference>
<keyword evidence="5 6" id="KW-0546">Nucleotide metabolism</keyword>
<keyword evidence="8" id="KW-1185">Reference proteome</keyword>
<gene>
    <name evidence="7" type="ORF">IJ22_28740</name>
</gene>
<dbReference type="PANTHER" id="PTHR43213">
    <property type="entry name" value="BIFUNCTIONAL DTTP/UTP PYROPHOSPHATASE/METHYLTRANSFERASE PROTEIN-RELATED"/>
    <property type="match status" value="1"/>
</dbReference>
<comment type="catalytic activity">
    <reaction evidence="6">
        <text>dTTP + H2O = dTMP + diphosphate + H(+)</text>
        <dbReference type="Rhea" id="RHEA:28534"/>
        <dbReference type="ChEBI" id="CHEBI:15377"/>
        <dbReference type="ChEBI" id="CHEBI:15378"/>
        <dbReference type="ChEBI" id="CHEBI:33019"/>
        <dbReference type="ChEBI" id="CHEBI:37568"/>
        <dbReference type="ChEBI" id="CHEBI:63528"/>
        <dbReference type="EC" id="3.6.1.9"/>
    </reaction>
</comment>
<evidence type="ECO:0000256" key="6">
    <source>
        <dbReference type="HAMAP-Rule" id="MF_00528"/>
    </source>
</evidence>
<sequence>MSITTTKTLILASSSPRRQELIRSLQLPYQIIASDADETIEAGLAPEHIVERLSGRKASAVYERCKADRSGVRDGIIIGSDTIVVLNGETLGKPKDEEDAFRMLKSLQGREHHVYSGVACIDLQTGERHVDHQRTSVWMKALTDERIRRYIATGEPKDKAGAYGIQGLGATLVERIEGDYFTVVGLPMSLLSDMLERFSVAVF</sequence>
<dbReference type="InterPro" id="IPR029001">
    <property type="entry name" value="ITPase-like_fam"/>
</dbReference>
<dbReference type="GO" id="GO:0036221">
    <property type="term" value="F:UTP diphosphatase activity"/>
    <property type="evidence" value="ECO:0007669"/>
    <property type="project" value="RHEA"/>
</dbReference>
<organism evidence="7 8">
    <name type="scientific">Paenibacillus naphthalenovorans</name>
    <dbReference type="NCBI Taxonomy" id="162209"/>
    <lineage>
        <taxon>Bacteria</taxon>
        <taxon>Bacillati</taxon>
        <taxon>Bacillota</taxon>
        <taxon>Bacilli</taxon>
        <taxon>Bacillales</taxon>
        <taxon>Paenibacillaceae</taxon>
        <taxon>Paenibacillus</taxon>
    </lineage>
</organism>
<dbReference type="SUPFAM" id="SSF52972">
    <property type="entry name" value="ITPase-like"/>
    <property type="match status" value="1"/>
</dbReference>
<dbReference type="GO" id="GO:0005737">
    <property type="term" value="C:cytoplasm"/>
    <property type="evidence" value="ECO:0007669"/>
    <property type="project" value="UniProtKB-SubCell"/>
</dbReference>
<dbReference type="EC" id="3.6.1.9" evidence="6"/>
<evidence type="ECO:0000313" key="8">
    <source>
        <dbReference type="Proteomes" id="UP000061660"/>
    </source>
</evidence>
<dbReference type="PANTHER" id="PTHR43213:SF5">
    <property type="entry name" value="BIFUNCTIONAL DTTP_UTP PYROPHOSPHATASE_METHYLTRANSFERASE PROTEIN-RELATED"/>
    <property type="match status" value="1"/>
</dbReference>
<reference evidence="7 8" key="2">
    <citation type="journal article" date="2016" name="Genome Announc.">
        <title>Complete Genome Sequences of Two Interactive Moderate Thermophiles, Paenibacillus napthalenovorans 32O-Y and Paenibacillus sp. 32O-W.</title>
        <authorList>
            <person name="Butler R.R.III."/>
            <person name="Wang J."/>
            <person name="Stark B.C."/>
            <person name="Pombert J.F."/>
        </authorList>
    </citation>
    <scope>NUCLEOTIDE SEQUENCE [LARGE SCALE GENOMIC DNA]</scope>
    <source>
        <strain evidence="7 8">32O-Y</strain>
    </source>
</reference>
<evidence type="ECO:0000256" key="2">
    <source>
        <dbReference type="ARBA" id="ARBA00004496"/>
    </source>
</evidence>
<comment type="cofactor">
    <cofactor evidence="1 6">
        <name>a divalent metal cation</name>
        <dbReference type="ChEBI" id="CHEBI:60240"/>
    </cofactor>
</comment>
<reference evidence="8" key="1">
    <citation type="submission" date="2015-12" db="EMBL/GenBank/DDBJ databases">
        <title>Complete genome sequences of two moderately thermophilic Paenibacillus species.</title>
        <authorList>
            <person name="Butler R.III."/>
            <person name="Wang J."/>
            <person name="Stark B.C."/>
            <person name="Pombert J.-F."/>
        </authorList>
    </citation>
    <scope>NUCLEOTIDE SEQUENCE [LARGE SCALE GENOMIC DNA]</scope>
    <source>
        <strain evidence="8">32O-Y</strain>
    </source>
</reference>
<dbReference type="OrthoDB" id="9807767at2"/>
<comment type="function">
    <text evidence="6">Nucleoside triphosphate pyrophosphatase that hydrolyzes dTTP and UTP. May have a dual role in cell division arrest and in preventing the incorporation of modified nucleotides into cellular nucleic acids.</text>
</comment>
<dbReference type="Gene3D" id="3.90.950.10">
    <property type="match status" value="1"/>
</dbReference>
<accession>A0A0U2MY56</accession>
<feature type="site" description="Important for substrate specificity" evidence="6">
    <location>
        <position position="17"/>
    </location>
</feature>
<comment type="subcellular location">
    <subcellularLocation>
        <location evidence="2 6">Cytoplasm</location>
    </subcellularLocation>
</comment>
<dbReference type="GO" id="GO:0009117">
    <property type="term" value="P:nucleotide metabolic process"/>
    <property type="evidence" value="ECO:0007669"/>
    <property type="project" value="UniProtKB-KW"/>
</dbReference>
<evidence type="ECO:0000256" key="5">
    <source>
        <dbReference type="ARBA" id="ARBA00023080"/>
    </source>
</evidence>
<dbReference type="KEGG" id="pnp:IJ22_28740"/>
<dbReference type="HAMAP" id="MF_00528">
    <property type="entry name" value="Maf"/>
    <property type="match status" value="1"/>
</dbReference>
<dbReference type="AlphaFoldDB" id="A0A0U2MY56"/>
<dbReference type="PATRIC" id="fig|162209.4.peg.3063"/>